<name>A0ABR3EQ78_9AGAR</name>
<dbReference type="PANTHER" id="PTHR31912">
    <property type="entry name" value="IP13529P"/>
    <property type="match status" value="1"/>
</dbReference>
<organism evidence="2 3">
    <name type="scientific">Marasmius crinis-equi</name>
    <dbReference type="NCBI Taxonomy" id="585013"/>
    <lineage>
        <taxon>Eukaryota</taxon>
        <taxon>Fungi</taxon>
        <taxon>Dikarya</taxon>
        <taxon>Basidiomycota</taxon>
        <taxon>Agaricomycotina</taxon>
        <taxon>Agaricomycetes</taxon>
        <taxon>Agaricomycetidae</taxon>
        <taxon>Agaricales</taxon>
        <taxon>Marasmiineae</taxon>
        <taxon>Marasmiaceae</taxon>
        <taxon>Marasmius</taxon>
    </lineage>
</organism>
<feature type="region of interest" description="Disordered" evidence="1">
    <location>
        <begin position="48"/>
        <end position="109"/>
    </location>
</feature>
<evidence type="ECO:0000313" key="3">
    <source>
        <dbReference type="Proteomes" id="UP001465976"/>
    </source>
</evidence>
<accession>A0ABR3EQ78</accession>
<dbReference type="PANTHER" id="PTHR31912:SF34">
    <property type="entry name" value="NOTOCHORD-RELATED PROTEIN"/>
    <property type="match status" value="1"/>
</dbReference>
<comment type="caution">
    <text evidence="2">The sequence shown here is derived from an EMBL/GenBank/DDBJ whole genome shotgun (WGS) entry which is preliminary data.</text>
</comment>
<gene>
    <name evidence="2" type="ORF">V5O48_016988</name>
</gene>
<feature type="compositionally biased region" description="Basic and acidic residues" evidence="1">
    <location>
        <begin position="1172"/>
        <end position="1182"/>
    </location>
</feature>
<protein>
    <submittedName>
        <fullName evidence="2">Uncharacterized protein</fullName>
    </submittedName>
</protein>
<feature type="compositionally biased region" description="Basic and acidic residues" evidence="1">
    <location>
        <begin position="50"/>
        <end position="83"/>
    </location>
</feature>
<sequence>MPPKISDSELEPFFHYNSTRTKLYCSLCTPGLARAYFLFANRRPHLKTATHRDAEKRAEEAKAEKAARQRRRETERENQRRVEPASLADARLRPEISGQPPPSAETYNLAPDAFWDDANYDLGPDLNAASAEEDARLRRDMESAELWCDERFGNVVGSEEADDAEEQKQWFIEEQEERMLNDMLENAAVDDHTLNNILYGSSTSPTDGKYWPYDSQASDLIAIQMCILDILDNIPRVPVSTSLMKLIIWALRELGVPNVPSFYSLRKTQEQLRQSQGVSNIECKSVQGTVFYINDIRKIIAQDWLNPLVRPYINVYPVVPDNGCISEVWHAAKWHKTLDIDLLSPMYDAGTKHYYIHELARQDSGDLVIPIRWVIQKGEICADAYTVSINEQGKADVQHAHPIRITAKTLQLNFLDLEHQKMTPSWTDSSMTAGFPSKMPNKYRAIADGDPLYVSFIDYFGDDVSGNRSKSWNKHNNSYVTHRNLPQKLLQQEYHVHLVSTSQHASIAEQYHAVKKLIDSTRQDPIKVADPSGLTTRFMIQPHSGPGDNPAQSDVASHIGSGGNHPCRKCEMGGPEVERAKGEGFHAVFKPGTPRTQAKIRAELEEQVTLACNGESAVIKTRQTNSGTKDAYTQYWIEDLVRRFHELRNEQTDDEARTALLAWAREHTSEIYNSFLTTDGFDPARDTPVEILHTILLGVVKYIWHYSSKKWTSSQKITYSQRLQATDTDGLSIAEIQAEYIMNYSNSLNGRQFRQVVQTAVFHVHDLVDDDHFVAWKAVGHLAALLWQPEIDDVAQYCRDVDVAAANVQDAFAIIDPTKMLRKFKLHLLGHLIEDIEEFGPLVGVATETFESYNSVFRSCSILSNHRAPSRDITRQIGSQESLKHRLSGGSWYNTETEEWTQAGDGVRGVLRKHKVLQTMLGWSTQKEVCPGSSTPIPVGRRPKEISEDVWAMRRQLKLQDTHAKNATNAASYAHEMPSTWIRCCSVTASSREACSVGSWVIYSSPITSTPAVGRIVEILSKDGIAIVVVEEFSVAPERDLFFDLPYIYRRQDEASFIIIPATFILLSESTIQAEYAARLSVLWLYGIRNTENDARYLINLFSFHNAHLIRRVLPRALTAPIPLLEDRLSKHVEIAEELHVTLVEKKAETQRKRAETVLKKRKAAEEAVNNTDDHIPKRCKR</sequence>
<evidence type="ECO:0000256" key="1">
    <source>
        <dbReference type="SAM" id="MobiDB-lite"/>
    </source>
</evidence>
<feature type="region of interest" description="Disordered" evidence="1">
    <location>
        <begin position="1162"/>
        <end position="1182"/>
    </location>
</feature>
<dbReference type="Proteomes" id="UP001465976">
    <property type="component" value="Unassembled WGS sequence"/>
</dbReference>
<reference evidence="2 3" key="1">
    <citation type="submission" date="2024-02" db="EMBL/GenBank/DDBJ databases">
        <title>A draft genome for the cacao thread blight pathogen Marasmius crinis-equi.</title>
        <authorList>
            <person name="Cohen S.P."/>
            <person name="Baruah I.K."/>
            <person name="Amoako-Attah I."/>
            <person name="Bukari Y."/>
            <person name="Meinhardt L.W."/>
            <person name="Bailey B.A."/>
        </authorList>
    </citation>
    <scope>NUCLEOTIDE SEQUENCE [LARGE SCALE GENOMIC DNA]</scope>
    <source>
        <strain evidence="2 3">GH-76</strain>
    </source>
</reference>
<keyword evidence="3" id="KW-1185">Reference proteome</keyword>
<dbReference type="EMBL" id="JBAHYK010002449">
    <property type="protein sequence ID" value="KAL0565044.1"/>
    <property type="molecule type" value="Genomic_DNA"/>
</dbReference>
<evidence type="ECO:0000313" key="2">
    <source>
        <dbReference type="EMBL" id="KAL0565044.1"/>
    </source>
</evidence>
<proteinExistence type="predicted"/>